<dbReference type="InterPro" id="IPR006143">
    <property type="entry name" value="RND_pump_MFP"/>
</dbReference>
<comment type="similarity">
    <text evidence="2">Belongs to the membrane fusion protein (MFP) (TC 8.A.1) family.</text>
</comment>
<feature type="compositionally biased region" description="Basic and acidic residues" evidence="8">
    <location>
        <begin position="397"/>
        <end position="412"/>
    </location>
</feature>
<sequence>MPALKLTRQRLLIAVVVVAVIALVLWPRTKTVEVVTVARGPIVQSVVATGRVTTPTRIEIGAQVTGTVETVTVREGDLVKPGQLLVTLRDDEARAAQVQAKAALVEARAKITQLDRVAGPMADQAVRQAEANLRVAEAEYVRSEALVAQGFYSGSKADDAARNRDTARAALLSARAQAEGNAKGGAERALAEARLIQAEAALKAAQARLDNQRLTAPDTLTQAARVLTRTVEPGTTAQPGKVLLTLADQGETRIYADVDEKNLRYLAPGAKAVGVADAYPGERFDAEVIYVAPSIDPKKGTVEVRLVVPKPPAFLRPDMTVSVEMVTGRKDDALVVASDAVRGADTQQPWVLAIQDGRAVKVPVVLGLKGVGSSEIVSGVAAGDALVVAQAPAGPGERVRGKPRNEETKRNFDVPGLSR</sequence>
<feature type="domain" description="CusB-like beta-barrel" evidence="9">
    <location>
        <begin position="255"/>
        <end position="326"/>
    </location>
</feature>
<evidence type="ECO:0000256" key="2">
    <source>
        <dbReference type="ARBA" id="ARBA00009477"/>
    </source>
</evidence>
<dbReference type="PANTHER" id="PTHR32347">
    <property type="entry name" value="EFFLUX SYSTEM COMPONENT YKNX-RELATED"/>
    <property type="match status" value="1"/>
</dbReference>
<evidence type="ECO:0000256" key="3">
    <source>
        <dbReference type="ARBA" id="ARBA00010602"/>
    </source>
</evidence>
<proteinExistence type="inferred from homology"/>
<evidence type="ECO:0000256" key="8">
    <source>
        <dbReference type="SAM" id="MobiDB-lite"/>
    </source>
</evidence>
<reference evidence="10 11" key="1">
    <citation type="submission" date="2017-07" db="EMBL/GenBank/DDBJ databases">
        <title>Complete genome sequence of Oryzomicrobium terrae TPP412.</title>
        <authorList>
            <person name="Chiu L.-W."/>
            <person name="Lo K.-J."/>
            <person name="Tsai Y.-M."/>
            <person name="Lin S.-S."/>
            <person name="Kuo C.-H."/>
            <person name="Liu C.-T."/>
        </authorList>
    </citation>
    <scope>NUCLEOTIDE SEQUENCE [LARGE SCALE GENOMIC DNA]</scope>
    <source>
        <strain evidence="10 11">TPP412</strain>
    </source>
</reference>
<evidence type="ECO:0000313" key="11">
    <source>
        <dbReference type="Proteomes" id="UP000323671"/>
    </source>
</evidence>
<protein>
    <submittedName>
        <fullName evidence="10">HlyD family secretion protein</fullName>
    </submittedName>
</protein>
<dbReference type="GO" id="GO:0016020">
    <property type="term" value="C:membrane"/>
    <property type="evidence" value="ECO:0007669"/>
    <property type="project" value="InterPro"/>
</dbReference>
<keyword evidence="5" id="KW-0574">Periplasm</keyword>
<dbReference type="Gene3D" id="2.40.30.170">
    <property type="match status" value="1"/>
</dbReference>
<feature type="region of interest" description="Disordered" evidence="8">
    <location>
        <begin position="393"/>
        <end position="419"/>
    </location>
</feature>
<comment type="subcellular location">
    <subcellularLocation>
        <location evidence="1">Periplasm</location>
    </subcellularLocation>
</comment>
<comment type="similarity">
    <text evidence="3">Belongs to the UPF0194 family.</text>
</comment>
<dbReference type="Gene3D" id="1.10.287.470">
    <property type="entry name" value="Helix hairpin bin"/>
    <property type="match status" value="1"/>
</dbReference>
<keyword evidence="4" id="KW-0732">Signal</keyword>
<dbReference type="InterPro" id="IPR050465">
    <property type="entry name" value="UPF0194_transport"/>
</dbReference>
<dbReference type="Gene3D" id="2.40.50.100">
    <property type="match status" value="1"/>
</dbReference>
<feature type="coiled-coil region" evidence="7">
    <location>
        <begin position="188"/>
        <end position="215"/>
    </location>
</feature>
<evidence type="ECO:0000256" key="5">
    <source>
        <dbReference type="ARBA" id="ARBA00022764"/>
    </source>
</evidence>
<dbReference type="Proteomes" id="UP000323671">
    <property type="component" value="Chromosome"/>
</dbReference>
<keyword evidence="6 7" id="KW-0175">Coiled coil</keyword>
<dbReference type="InterPro" id="IPR058792">
    <property type="entry name" value="Beta-barrel_RND_2"/>
</dbReference>
<dbReference type="Pfam" id="PF25954">
    <property type="entry name" value="Beta-barrel_RND_2"/>
    <property type="match status" value="1"/>
</dbReference>
<dbReference type="Gene3D" id="2.40.420.20">
    <property type="match status" value="1"/>
</dbReference>
<evidence type="ECO:0000313" key="10">
    <source>
        <dbReference type="EMBL" id="QEL65193.1"/>
    </source>
</evidence>
<dbReference type="RefSeq" id="WP_149425510.1">
    <property type="nucleotide sequence ID" value="NZ_CP022579.1"/>
</dbReference>
<evidence type="ECO:0000256" key="1">
    <source>
        <dbReference type="ARBA" id="ARBA00004418"/>
    </source>
</evidence>
<evidence type="ECO:0000259" key="9">
    <source>
        <dbReference type="Pfam" id="PF25954"/>
    </source>
</evidence>
<organism evidence="10 11">
    <name type="scientific">Oryzomicrobium terrae</name>
    <dbReference type="NCBI Taxonomy" id="1735038"/>
    <lineage>
        <taxon>Bacteria</taxon>
        <taxon>Pseudomonadati</taxon>
        <taxon>Pseudomonadota</taxon>
        <taxon>Betaproteobacteria</taxon>
        <taxon>Rhodocyclales</taxon>
        <taxon>Rhodocyclaceae</taxon>
        <taxon>Oryzomicrobium</taxon>
    </lineage>
</organism>
<accession>A0A5C1E8I5</accession>
<dbReference type="KEGG" id="otr:OTERR_17170"/>
<dbReference type="SUPFAM" id="SSF111369">
    <property type="entry name" value="HlyD-like secretion proteins"/>
    <property type="match status" value="2"/>
</dbReference>
<dbReference type="FunFam" id="2.40.30.170:FF:000010">
    <property type="entry name" value="Efflux RND transporter periplasmic adaptor subunit"/>
    <property type="match status" value="1"/>
</dbReference>
<dbReference type="PANTHER" id="PTHR32347:SF29">
    <property type="entry name" value="UPF0194 MEMBRANE PROTEIN YBHG"/>
    <property type="match status" value="1"/>
</dbReference>
<gene>
    <name evidence="10" type="ORF">OTERR_17170</name>
</gene>
<evidence type="ECO:0000256" key="6">
    <source>
        <dbReference type="ARBA" id="ARBA00023054"/>
    </source>
</evidence>
<dbReference type="NCBIfam" id="TIGR01730">
    <property type="entry name" value="RND_mfp"/>
    <property type="match status" value="1"/>
</dbReference>
<dbReference type="AlphaFoldDB" id="A0A5C1E8I5"/>
<evidence type="ECO:0000256" key="7">
    <source>
        <dbReference type="SAM" id="Coils"/>
    </source>
</evidence>
<dbReference type="EMBL" id="CP022579">
    <property type="protein sequence ID" value="QEL65193.1"/>
    <property type="molecule type" value="Genomic_DNA"/>
</dbReference>
<name>A0A5C1E8I5_9RHOO</name>
<dbReference type="GO" id="GO:0022857">
    <property type="term" value="F:transmembrane transporter activity"/>
    <property type="evidence" value="ECO:0007669"/>
    <property type="project" value="InterPro"/>
</dbReference>
<keyword evidence="11" id="KW-1185">Reference proteome</keyword>
<evidence type="ECO:0000256" key="4">
    <source>
        <dbReference type="ARBA" id="ARBA00022729"/>
    </source>
</evidence>
<dbReference type="GO" id="GO:0042597">
    <property type="term" value="C:periplasmic space"/>
    <property type="evidence" value="ECO:0007669"/>
    <property type="project" value="UniProtKB-SubCell"/>
</dbReference>